<name>A0A838XSW9_9HYPH</name>
<feature type="transmembrane region" description="Helical" evidence="1">
    <location>
        <begin position="17"/>
        <end position="35"/>
    </location>
</feature>
<sequence length="91" mass="10099">MSNTSLERFLGGSPLRVLLRLLFLSFVVGVLLSALDLHPLDLFDGVISFIRHLWTMGFEALGRLGGYFVLGAVVVLPVWLVLRLLSMGRDD</sequence>
<reference evidence="3 4" key="1">
    <citation type="submission" date="2020-07" db="EMBL/GenBank/DDBJ databases">
        <authorList>
            <person name="Li M."/>
        </authorList>
    </citation>
    <scope>NUCLEOTIDE SEQUENCE [LARGE SCALE GENOMIC DNA]</scope>
    <source>
        <strain evidence="3 4">DSM 23284</strain>
    </source>
</reference>
<accession>A0A838XSW9</accession>
<protein>
    <submittedName>
        <fullName evidence="3">Integrase</fullName>
    </submittedName>
</protein>
<dbReference type="InterPro" id="IPR045594">
    <property type="entry name" value="DUF6460"/>
</dbReference>
<reference evidence="3 4" key="2">
    <citation type="submission" date="2020-08" db="EMBL/GenBank/DDBJ databases">
        <title>Stappia taiwanensis sp. nov., isolated from a coastal thermal spring.</title>
        <authorList>
            <person name="Kampfer P."/>
        </authorList>
    </citation>
    <scope>NUCLEOTIDE SEQUENCE [LARGE SCALE GENOMIC DNA]</scope>
    <source>
        <strain evidence="3 4">DSM 23284</strain>
    </source>
</reference>
<proteinExistence type="predicted"/>
<feature type="domain" description="DUF6460" evidence="2">
    <location>
        <begin position="53"/>
        <end position="88"/>
    </location>
</feature>
<gene>
    <name evidence="3" type="ORF">H1W37_10835</name>
</gene>
<feature type="transmembrane region" description="Helical" evidence="1">
    <location>
        <begin position="64"/>
        <end position="85"/>
    </location>
</feature>
<evidence type="ECO:0000256" key="1">
    <source>
        <dbReference type="SAM" id="Phobius"/>
    </source>
</evidence>
<dbReference type="AlphaFoldDB" id="A0A838XSW9"/>
<organism evidence="3 4">
    <name type="scientific">Stappia taiwanensis</name>
    <dbReference type="NCBI Taxonomy" id="992267"/>
    <lineage>
        <taxon>Bacteria</taxon>
        <taxon>Pseudomonadati</taxon>
        <taxon>Pseudomonadota</taxon>
        <taxon>Alphaproteobacteria</taxon>
        <taxon>Hyphomicrobiales</taxon>
        <taxon>Stappiaceae</taxon>
        <taxon>Stappia</taxon>
    </lineage>
</organism>
<evidence type="ECO:0000313" key="3">
    <source>
        <dbReference type="EMBL" id="MBA4612151.1"/>
    </source>
</evidence>
<keyword evidence="1" id="KW-0472">Membrane</keyword>
<evidence type="ECO:0000259" key="2">
    <source>
        <dbReference type="Pfam" id="PF20061"/>
    </source>
</evidence>
<evidence type="ECO:0000313" key="4">
    <source>
        <dbReference type="Proteomes" id="UP000559404"/>
    </source>
</evidence>
<dbReference type="Pfam" id="PF20061">
    <property type="entry name" value="DUF6460"/>
    <property type="match status" value="1"/>
</dbReference>
<keyword evidence="4" id="KW-1185">Reference proteome</keyword>
<keyword evidence="1" id="KW-1133">Transmembrane helix</keyword>
<dbReference type="EMBL" id="JACEON010000009">
    <property type="protein sequence ID" value="MBA4612151.1"/>
    <property type="molecule type" value="Genomic_DNA"/>
</dbReference>
<comment type="caution">
    <text evidence="3">The sequence shown here is derived from an EMBL/GenBank/DDBJ whole genome shotgun (WGS) entry which is preliminary data.</text>
</comment>
<dbReference type="RefSeq" id="WP_181760353.1">
    <property type="nucleotide sequence ID" value="NZ_BMCR01000003.1"/>
</dbReference>
<keyword evidence="1" id="KW-0812">Transmembrane</keyword>
<dbReference type="Proteomes" id="UP000559404">
    <property type="component" value="Unassembled WGS sequence"/>
</dbReference>